<dbReference type="STRING" id="930990.A0A067MSZ3"/>
<dbReference type="Pfam" id="PF01926">
    <property type="entry name" value="MMR_HSR1"/>
    <property type="match status" value="1"/>
</dbReference>
<dbReference type="GO" id="GO:0005525">
    <property type="term" value="F:GTP binding"/>
    <property type="evidence" value="ECO:0007669"/>
    <property type="project" value="InterPro"/>
</dbReference>
<dbReference type="Proteomes" id="UP000027195">
    <property type="component" value="Unassembled WGS sequence"/>
</dbReference>
<evidence type="ECO:0000313" key="4">
    <source>
        <dbReference type="Proteomes" id="UP000027195"/>
    </source>
</evidence>
<evidence type="ECO:0000256" key="1">
    <source>
        <dbReference type="SAM" id="Coils"/>
    </source>
</evidence>
<feature type="coiled-coil region" evidence="1">
    <location>
        <begin position="237"/>
        <end position="271"/>
    </location>
</feature>
<sequence>MANLLTLAPVCEEDLVLIAVVGPTGTGKSSFINNALTTDGSSMEVGHKLKSCTVDVAPSPIFRVGGRQVCLVDTPGFDDTDSDVSDTDVLQSIASYLSASYEAGRKLNGLLYFHRISDNRVGGVNAKNMKMFRLLCGKDALKNVVLCTTMWDLLPALSMGEEREEELKADFWQFMLMEGATTARHDGTPQCARYIVSQMLGLDPVDLQIQRELAAGNTKLIETEAGAAVDAELHRLKVDYERRLKELEGTMKEALRENDRTMERVIRLERDRYESKIRKMRRDWERLDGKRQVVIDTLVTKVEKLEASGGCIVC</sequence>
<evidence type="ECO:0000259" key="2">
    <source>
        <dbReference type="Pfam" id="PF01926"/>
    </source>
</evidence>
<dbReference type="HOGENOM" id="CLU_018003_2_1_1"/>
<gene>
    <name evidence="3" type="ORF">BOTBODRAFT_29117</name>
</gene>
<dbReference type="SUPFAM" id="SSF52540">
    <property type="entry name" value="P-loop containing nucleoside triphosphate hydrolases"/>
    <property type="match status" value="1"/>
</dbReference>
<accession>A0A067MSZ3</accession>
<name>A0A067MSZ3_BOTB1</name>
<dbReference type="InterPro" id="IPR006073">
    <property type="entry name" value="GTP-bd"/>
</dbReference>
<dbReference type="CDD" id="cd00882">
    <property type="entry name" value="Ras_like_GTPase"/>
    <property type="match status" value="1"/>
</dbReference>
<evidence type="ECO:0000313" key="3">
    <source>
        <dbReference type="EMBL" id="KDQ18739.1"/>
    </source>
</evidence>
<protein>
    <recommendedName>
        <fullName evidence="2">G domain-containing protein</fullName>
    </recommendedName>
</protein>
<keyword evidence="1" id="KW-0175">Coiled coil</keyword>
<dbReference type="InterPro" id="IPR027417">
    <property type="entry name" value="P-loop_NTPase"/>
</dbReference>
<dbReference type="AlphaFoldDB" id="A0A067MSZ3"/>
<proteinExistence type="predicted"/>
<dbReference type="InParanoid" id="A0A067MSZ3"/>
<dbReference type="Gene3D" id="3.40.50.300">
    <property type="entry name" value="P-loop containing nucleotide triphosphate hydrolases"/>
    <property type="match status" value="1"/>
</dbReference>
<feature type="domain" description="G" evidence="2">
    <location>
        <begin position="18"/>
        <end position="84"/>
    </location>
</feature>
<reference evidence="4" key="1">
    <citation type="journal article" date="2014" name="Proc. Natl. Acad. Sci. U.S.A.">
        <title>Extensive sampling of basidiomycete genomes demonstrates inadequacy of the white-rot/brown-rot paradigm for wood decay fungi.</title>
        <authorList>
            <person name="Riley R."/>
            <person name="Salamov A.A."/>
            <person name="Brown D.W."/>
            <person name="Nagy L.G."/>
            <person name="Floudas D."/>
            <person name="Held B.W."/>
            <person name="Levasseur A."/>
            <person name="Lombard V."/>
            <person name="Morin E."/>
            <person name="Otillar R."/>
            <person name="Lindquist E.A."/>
            <person name="Sun H."/>
            <person name="LaButti K.M."/>
            <person name="Schmutz J."/>
            <person name="Jabbour D."/>
            <person name="Luo H."/>
            <person name="Baker S.E."/>
            <person name="Pisabarro A.G."/>
            <person name="Walton J.D."/>
            <person name="Blanchette R.A."/>
            <person name="Henrissat B."/>
            <person name="Martin F."/>
            <person name="Cullen D."/>
            <person name="Hibbett D.S."/>
            <person name="Grigoriev I.V."/>
        </authorList>
    </citation>
    <scope>NUCLEOTIDE SEQUENCE [LARGE SCALE GENOMIC DNA]</scope>
    <source>
        <strain evidence="4">FD-172 SS1</strain>
    </source>
</reference>
<dbReference type="EMBL" id="KL198021">
    <property type="protein sequence ID" value="KDQ18739.1"/>
    <property type="molecule type" value="Genomic_DNA"/>
</dbReference>
<organism evidence="3 4">
    <name type="scientific">Botryobasidium botryosum (strain FD-172 SS1)</name>
    <dbReference type="NCBI Taxonomy" id="930990"/>
    <lineage>
        <taxon>Eukaryota</taxon>
        <taxon>Fungi</taxon>
        <taxon>Dikarya</taxon>
        <taxon>Basidiomycota</taxon>
        <taxon>Agaricomycotina</taxon>
        <taxon>Agaricomycetes</taxon>
        <taxon>Cantharellales</taxon>
        <taxon>Botryobasidiaceae</taxon>
        <taxon>Botryobasidium</taxon>
    </lineage>
</organism>
<keyword evidence="4" id="KW-1185">Reference proteome</keyword>
<dbReference type="OrthoDB" id="8954335at2759"/>